<dbReference type="Gene3D" id="3.30.420.10">
    <property type="entry name" value="Ribonuclease H-like superfamily/Ribonuclease H"/>
    <property type="match status" value="1"/>
</dbReference>
<dbReference type="InterPro" id="IPR036397">
    <property type="entry name" value="RNaseH_sf"/>
</dbReference>
<protein>
    <submittedName>
        <fullName evidence="2">Uncharacterized protein</fullName>
    </submittedName>
</protein>
<dbReference type="EMBL" id="HACG01047072">
    <property type="protein sequence ID" value="CEK93937.1"/>
    <property type="molecule type" value="Transcribed_RNA"/>
</dbReference>
<evidence type="ECO:0000256" key="1">
    <source>
        <dbReference type="SAM" id="MobiDB-lite"/>
    </source>
</evidence>
<dbReference type="InterPro" id="IPR001888">
    <property type="entry name" value="Transposase_1"/>
</dbReference>
<sequence>HYERSSKVDSMQWKHPGSPGPRGFKTRVSAGRVVVTAFFYHGGLLLADFGEPGVNISAAHYRDTLDKLHKAIRAE</sequence>
<name>A0A0B7BM42_9EUPU</name>
<feature type="region of interest" description="Disordered" evidence="1">
    <location>
        <begin position="1"/>
        <end position="26"/>
    </location>
</feature>
<dbReference type="GO" id="GO:0003676">
    <property type="term" value="F:nucleic acid binding"/>
    <property type="evidence" value="ECO:0007669"/>
    <property type="project" value="InterPro"/>
</dbReference>
<reference evidence="2" key="1">
    <citation type="submission" date="2014-12" db="EMBL/GenBank/DDBJ databases">
        <title>Insight into the proteome of Arion vulgaris.</title>
        <authorList>
            <person name="Aradska J."/>
            <person name="Bulat T."/>
            <person name="Smidak R."/>
            <person name="Sarate P."/>
            <person name="Gangsoo J."/>
            <person name="Sialana F."/>
            <person name="Bilban M."/>
            <person name="Lubec G."/>
        </authorList>
    </citation>
    <scope>NUCLEOTIDE SEQUENCE</scope>
    <source>
        <tissue evidence="2">Skin</tissue>
    </source>
</reference>
<dbReference type="Pfam" id="PF01359">
    <property type="entry name" value="Transposase_1"/>
    <property type="match status" value="1"/>
</dbReference>
<accession>A0A0B7BM42</accession>
<proteinExistence type="predicted"/>
<evidence type="ECO:0000313" key="2">
    <source>
        <dbReference type="EMBL" id="CEK93937.1"/>
    </source>
</evidence>
<gene>
    <name evidence="2" type="primary">ORF198034</name>
</gene>
<feature type="non-terminal residue" evidence="2">
    <location>
        <position position="1"/>
    </location>
</feature>
<organism evidence="2">
    <name type="scientific">Arion vulgaris</name>
    <dbReference type="NCBI Taxonomy" id="1028688"/>
    <lineage>
        <taxon>Eukaryota</taxon>
        <taxon>Metazoa</taxon>
        <taxon>Spiralia</taxon>
        <taxon>Lophotrochozoa</taxon>
        <taxon>Mollusca</taxon>
        <taxon>Gastropoda</taxon>
        <taxon>Heterobranchia</taxon>
        <taxon>Euthyneura</taxon>
        <taxon>Panpulmonata</taxon>
        <taxon>Eupulmonata</taxon>
        <taxon>Stylommatophora</taxon>
        <taxon>Helicina</taxon>
        <taxon>Arionoidea</taxon>
        <taxon>Arionidae</taxon>
        <taxon>Arion</taxon>
    </lineage>
</organism>
<dbReference type="AlphaFoldDB" id="A0A0B7BM42"/>